<feature type="signal peptide" evidence="4">
    <location>
        <begin position="1"/>
        <end position="22"/>
    </location>
</feature>
<accession>A0A5M3SZ13</accession>
<feature type="region of interest" description="Disordered" evidence="2">
    <location>
        <begin position="177"/>
        <end position="207"/>
    </location>
</feature>
<gene>
    <name evidence="5" type="ORF">NIES46_03230</name>
</gene>
<keyword evidence="3" id="KW-0812">Transmembrane</keyword>
<comment type="caution">
    <text evidence="5">The sequence shown here is derived from an EMBL/GenBank/DDBJ whole genome shotgun (WGS) entry which is preliminary data.</text>
</comment>
<evidence type="ECO:0008006" key="7">
    <source>
        <dbReference type="Google" id="ProtNLM"/>
    </source>
</evidence>
<evidence type="ECO:0000256" key="4">
    <source>
        <dbReference type="SAM" id="SignalP"/>
    </source>
</evidence>
<dbReference type="EMBL" id="BIMW01000010">
    <property type="protein sequence ID" value="GCE92284.1"/>
    <property type="molecule type" value="Genomic_DNA"/>
</dbReference>
<evidence type="ECO:0000256" key="1">
    <source>
        <dbReference type="SAM" id="Coils"/>
    </source>
</evidence>
<evidence type="ECO:0000313" key="5">
    <source>
        <dbReference type="EMBL" id="GCE92284.1"/>
    </source>
</evidence>
<feature type="compositionally biased region" description="Polar residues" evidence="2">
    <location>
        <begin position="248"/>
        <end position="265"/>
    </location>
</feature>
<protein>
    <recommendedName>
        <fullName evidence="7">Chromosome segregation ATPase-like protein</fullName>
    </recommendedName>
</protein>
<feature type="region of interest" description="Disordered" evidence="2">
    <location>
        <begin position="26"/>
        <end position="50"/>
    </location>
</feature>
<organism evidence="5 6">
    <name type="scientific">Limnospira platensis NIES-46</name>
    <dbReference type="NCBI Taxonomy" id="1236695"/>
    <lineage>
        <taxon>Bacteria</taxon>
        <taxon>Bacillati</taxon>
        <taxon>Cyanobacteriota</taxon>
        <taxon>Cyanophyceae</taxon>
        <taxon>Oscillatoriophycideae</taxon>
        <taxon>Oscillatoriales</taxon>
        <taxon>Sirenicapillariaceae</taxon>
        <taxon>Limnospira</taxon>
    </lineage>
</organism>
<evidence type="ECO:0000256" key="3">
    <source>
        <dbReference type="SAM" id="Phobius"/>
    </source>
</evidence>
<dbReference type="Proteomes" id="UP000326169">
    <property type="component" value="Unassembled WGS sequence"/>
</dbReference>
<dbReference type="PROSITE" id="PS51257">
    <property type="entry name" value="PROKAR_LIPOPROTEIN"/>
    <property type="match status" value="1"/>
</dbReference>
<reference evidence="5 6" key="1">
    <citation type="journal article" date="2019" name="J Genomics">
        <title>The Draft Genome of a Hydrogen-producing Cyanobacterium, Arthrospira platensis NIES-46.</title>
        <authorList>
            <person name="Suzuki S."/>
            <person name="Yamaguchi H."/>
            <person name="Kawachi M."/>
        </authorList>
    </citation>
    <scope>NUCLEOTIDE SEQUENCE [LARGE SCALE GENOMIC DNA]</scope>
    <source>
        <strain evidence="5 6">NIES-46</strain>
    </source>
</reference>
<evidence type="ECO:0000313" key="6">
    <source>
        <dbReference type="Proteomes" id="UP000326169"/>
    </source>
</evidence>
<keyword evidence="6" id="KW-1185">Reference proteome</keyword>
<keyword evidence="4" id="KW-0732">Signal</keyword>
<dbReference type="GeneID" id="301681298"/>
<keyword evidence="1" id="KW-0175">Coiled coil</keyword>
<sequence>MNNQKLLLKTLSVAVLSVSLLGGCTSQPPDTGSSQLPATSPATENANAPSVPLNDLEELTQKIQNLESSLKARSYEMDNRGIQGNDINPIPADFPNQWSEFKERWERWETDNQLLNISQISRNIIKKDIDTIDGILTPTDSLNGGLNPTLGVADINSLTESLSNINRELGLIRQSANQQLTQSPSSSETNPASQQVQPTPSQHTNSNNSVPQILATIVVTIIIIVVTIVIIFILIYLYKPNLIRSQRRQPQTQNGQPPQSLQKPSSRPPNEYTKITQRLASLENTLNEVVSNSSRDLKIINDNVLDLYNKGDSASFSLHDIQSSINNSLSQLLPGYFQNYPSSTQIIQYLEELKQTLDSIAETANQTPGYSQNLGGVSPQLIDSYEGKLAALEHQNQALNDQVTNLSNSNQDLQKQVEDLARQNSDYTQLQTTTIQNLQQEVQSLEQEREKDASEQKKLMNEIFTLKADKETLESDKRKLKSEIEMLLNPPATYEQNQPIKNQLPPEIQKIVNDYNDNYSWSHNVSIVAVDEPDEMYNKRRSNTAQPLILNAATKGSYQAVATTGNSSEFWLFPKYSQSMEKAVYDSSGKDLFDCRGNPRSNPLKFNLIRPAKLIKTNASDWTLSEKGEIEII</sequence>
<keyword evidence="3" id="KW-1133">Transmembrane helix</keyword>
<name>A0A5M3SZ13_LIMPL</name>
<feature type="region of interest" description="Disordered" evidence="2">
    <location>
        <begin position="248"/>
        <end position="271"/>
    </location>
</feature>
<feature type="transmembrane region" description="Helical" evidence="3">
    <location>
        <begin position="213"/>
        <end position="238"/>
    </location>
</feature>
<dbReference type="RefSeq" id="WP_014274594.1">
    <property type="nucleotide sequence ID" value="NZ_BIMW01000010.1"/>
</dbReference>
<feature type="compositionally biased region" description="Polar residues" evidence="2">
    <location>
        <begin position="26"/>
        <end position="48"/>
    </location>
</feature>
<proteinExistence type="predicted"/>
<evidence type="ECO:0000256" key="2">
    <source>
        <dbReference type="SAM" id="MobiDB-lite"/>
    </source>
</evidence>
<dbReference type="Gene3D" id="1.10.287.1490">
    <property type="match status" value="1"/>
</dbReference>
<keyword evidence="3" id="KW-0472">Membrane</keyword>
<feature type="coiled-coil region" evidence="1">
    <location>
        <begin position="382"/>
        <end position="483"/>
    </location>
</feature>
<feature type="chain" id="PRO_5047434458" description="Chromosome segregation ATPase-like protein" evidence="4">
    <location>
        <begin position="23"/>
        <end position="633"/>
    </location>
</feature>